<dbReference type="PROSITE" id="PS00615">
    <property type="entry name" value="C_TYPE_LECTIN_1"/>
    <property type="match status" value="1"/>
</dbReference>
<dbReference type="InterPro" id="IPR016186">
    <property type="entry name" value="C-type_lectin-like/link_sf"/>
</dbReference>
<dbReference type="Pfam" id="PF00059">
    <property type="entry name" value="Lectin_C"/>
    <property type="match status" value="1"/>
</dbReference>
<dbReference type="InterPro" id="IPR016187">
    <property type="entry name" value="CTDL_fold"/>
</dbReference>
<dbReference type="InterPro" id="IPR050111">
    <property type="entry name" value="C-type_lectin/snaclec_domain"/>
</dbReference>
<name>A0A1I8PPX6_STOCA</name>
<dbReference type="VEuPathDB" id="VectorBase:SCAU010035"/>
<dbReference type="AlphaFoldDB" id="A0A1I8PPX6"/>
<organism evidence="4 5">
    <name type="scientific">Stomoxys calcitrans</name>
    <name type="common">Stable fly</name>
    <name type="synonym">Conops calcitrans</name>
    <dbReference type="NCBI Taxonomy" id="35570"/>
    <lineage>
        <taxon>Eukaryota</taxon>
        <taxon>Metazoa</taxon>
        <taxon>Ecdysozoa</taxon>
        <taxon>Arthropoda</taxon>
        <taxon>Hexapoda</taxon>
        <taxon>Insecta</taxon>
        <taxon>Pterygota</taxon>
        <taxon>Neoptera</taxon>
        <taxon>Endopterygota</taxon>
        <taxon>Diptera</taxon>
        <taxon>Brachycera</taxon>
        <taxon>Muscomorpha</taxon>
        <taxon>Muscoidea</taxon>
        <taxon>Muscidae</taxon>
        <taxon>Stomoxys</taxon>
    </lineage>
</organism>
<keyword evidence="2" id="KW-0732">Signal</keyword>
<evidence type="ECO:0000256" key="2">
    <source>
        <dbReference type="SAM" id="SignalP"/>
    </source>
</evidence>
<gene>
    <name evidence="4" type="primary">106090715</name>
</gene>
<dbReference type="KEGG" id="scac:106090715"/>
<dbReference type="Proteomes" id="UP000095300">
    <property type="component" value="Unassembled WGS sequence"/>
</dbReference>
<feature type="signal peptide" evidence="2">
    <location>
        <begin position="1"/>
        <end position="25"/>
    </location>
</feature>
<feature type="domain" description="C-type lectin" evidence="3">
    <location>
        <begin position="33"/>
        <end position="159"/>
    </location>
</feature>
<reference evidence="4" key="1">
    <citation type="submission" date="2020-05" db="UniProtKB">
        <authorList>
            <consortium name="EnsemblMetazoa"/>
        </authorList>
    </citation>
    <scope>IDENTIFICATION</scope>
    <source>
        <strain evidence="4">USDA</strain>
    </source>
</reference>
<dbReference type="OrthoDB" id="538816at2759"/>
<dbReference type="Gene3D" id="3.10.100.10">
    <property type="entry name" value="Mannose-Binding Protein A, subunit A"/>
    <property type="match status" value="1"/>
</dbReference>
<keyword evidence="1" id="KW-1015">Disulfide bond</keyword>
<dbReference type="PROSITE" id="PS50041">
    <property type="entry name" value="C_TYPE_LECTIN_2"/>
    <property type="match status" value="1"/>
</dbReference>
<dbReference type="STRING" id="35570.A0A1I8PPX6"/>
<dbReference type="InterPro" id="IPR018378">
    <property type="entry name" value="C-type_lectin_CS"/>
</dbReference>
<dbReference type="SUPFAM" id="SSF56436">
    <property type="entry name" value="C-type lectin-like"/>
    <property type="match status" value="1"/>
</dbReference>
<evidence type="ECO:0000259" key="3">
    <source>
        <dbReference type="PROSITE" id="PS50041"/>
    </source>
</evidence>
<sequence length="310" mass="35533">MNIPLRNLCWILTCLVAGISLPVTAVPQVHIASDGTKYLIESEAKYNWLQAHTECVSSDMQFAVLDSAEKNQAFVELLQQIDGKLPNLWIGHHDNFNTAEQLNRRFFSIINGYEIDFNNWDKGEPNNALYSEHCVHIDSSSDFRWNDHHCENKYGYVCEEPQKSTNVSCDMLDISKTVYELNQELSEDHKNHQNEVQVILNDNRLQTQNVLHEWQQSSMQTLDKSQKSINEIFARKPYLSAVIADVGPPIKQIIREAYNEISQFAHEAQHAINSNSVDTQTSIMNKSEQFHEKLDENTNAVDGLLTQRGK</sequence>
<dbReference type="InterPro" id="IPR001304">
    <property type="entry name" value="C-type_lectin-like"/>
</dbReference>
<protein>
    <recommendedName>
        <fullName evidence="3">C-type lectin domain-containing protein</fullName>
    </recommendedName>
</protein>
<feature type="chain" id="PRO_5009327138" description="C-type lectin domain-containing protein" evidence="2">
    <location>
        <begin position="26"/>
        <end position="310"/>
    </location>
</feature>
<evidence type="ECO:0000313" key="4">
    <source>
        <dbReference type="EnsemblMetazoa" id="SCAU010035-PA"/>
    </source>
</evidence>
<keyword evidence="5" id="KW-1185">Reference proteome</keyword>
<evidence type="ECO:0000313" key="5">
    <source>
        <dbReference type="Proteomes" id="UP000095300"/>
    </source>
</evidence>
<accession>A0A1I8PPX6</accession>
<dbReference type="PANTHER" id="PTHR22803">
    <property type="entry name" value="MANNOSE, PHOSPHOLIPASE, LECTIN RECEPTOR RELATED"/>
    <property type="match status" value="1"/>
</dbReference>
<proteinExistence type="predicted"/>
<dbReference type="EnsemblMetazoa" id="SCAU010035-RA">
    <property type="protein sequence ID" value="SCAU010035-PA"/>
    <property type="gene ID" value="SCAU010035"/>
</dbReference>
<evidence type="ECO:0000256" key="1">
    <source>
        <dbReference type="ARBA" id="ARBA00023157"/>
    </source>
</evidence>
<dbReference type="SMART" id="SM00034">
    <property type="entry name" value="CLECT"/>
    <property type="match status" value="1"/>
</dbReference>
<dbReference type="CDD" id="cd00037">
    <property type="entry name" value="CLECT"/>
    <property type="match status" value="1"/>
</dbReference>